<dbReference type="Gene3D" id="1.10.10.10">
    <property type="entry name" value="Winged helix-like DNA-binding domain superfamily/Winged helix DNA-binding domain"/>
    <property type="match status" value="1"/>
</dbReference>
<accession>A0A919P7P9</accession>
<dbReference type="RefSeq" id="WP_203667922.1">
    <property type="nucleotide sequence ID" value="NZ_BONO01000007.1"/>
</dbReference>
<dbReference type="PANTHER" id="PTHR33169">
    <property type="entry name" value="PADR-FAMILY TRANSCRIPTIONAL REGULATOR"/>
    <property type="match status" value="1"/>
</dbReference>
<comment type="caution">
    <text evidence="2">The sequence shown here is derived from an EMBL/GenBank/DDBJ whole genome shotgun (WGS) entry which is preliminary data.</text>
</comment>
<reference evidence="2" key="1">
    <citation type="submission" date="2021-01" db="EMBL/GenBank/DDBJ databases">
        <title>Whole genome shotgun sequence of Cellulomonas pakistanensis NBRC 110800.</title>
        <authorList>
            <person name="Komaki H."/>
            <person name="Tamura T."/>
        </authorList>
    </citation>
    <scope>NUCLEOTIDE SEQUENCE</scope>
    <source>
        <strain evidence="2">NBRC 110800</strain>
    </source>
</reference>
<dbReference type="AlphaFoldDB" id="A0A919P7P9"/>
<sequence>MALIDWRSELSRGALPYGALAALSSQPRHGYELMTLLRSAGFARLQGGTLYPLLRRLEEQRLISHEWDTSASGPARKVFALTELGTTELHHARGAWAEVTRALDSLHRPAGEAPR</sequence>
<dbReference type="InterPro" id="IPR036390">
    <property type="entry name" value="WH_DNA-bd_sf"/>
</dbReference>
<dbReference type="Pfam" id="PF03551">
    <property type="entry name" value="PadR"/>
    <property type="match status" value="1"/>
</dbReference>
<gene>
    <name evidence="2" type="ORF">Cpa01nite_12750</name>
</gene>
<evidence type="ECO:0000259" key="1">
    <source>
        <dbReference type="Pfam" id="PF03551"/>
    </source>
</evidence>
<name>A0A919P7P9_9CELL</name>
<keyword evidence="3" id="KW-1185">Reference proteome</keyword>
<dbReference type="InterPro" id="IPR052509">
    <property type="entry name" value="Metal_resp_DNA-bind_regulator"/>
</dbReference>
<organism evidence="2 3">
    <name type="scientific">Cellulomonas pakistanensis</name>
    <dbReference type="NCBI Taxonomy" id="992287"/>
    <lineage>
        <taxon>Bacteria</taxon>
        <taxon>Bacillati</taxon>
        <taxon>Actinomycetota</taxon>
        <taxon>Actinomycetes</taxon>
        <taxon>Micrococcales</taxon>
        <taxon>Cellulomonadaceae</taxon>
        <taxon>Cellulomonas</taxon>
    </lineage>
</organism>
<feature type="domain" description="Transcription regulator PadR N-terminal" evidence="1">
    <location>
        <begin position="20"/>
        <end position="90"/>
    </location>
</feature>
<dbReference type="SUPFAM" id="SSF46785">
    <property type="entry name" value="Winged helix' DNA-binding domain"/>
    <property type="match status" value="1"/>
</dbReference>
<proteinExistence type="predicted"/>
<protein>
    <submittedName>
        <fullName evidence="2">PadR family transcriptional regulator</fullName>
    </submittedName>
</protein>
<dbReference type="InterPro" id="IPR005149">
    <property type="entry name" value="Tscrpt_reg_PadR_N"/>
</dbReference>
<dbReference type="PANTHER" id="PTHR33169:SF14">
    <property type="entry name" value="TRANSCRIPTIONAL REGULATOR RV3488"/>
    <property type="match status" value="1"/>
</dbReference>
<dbReference type="Proteomes" id="UP000642125">
    <property type="component" value="Unassembled WGS sequence"/>
</dbReference>
<dbReference type="EMBL" id="BONO01000007">
    <property type="protein sequence ID" value="GIG35894.1"/>
    <property type="molecule type" value="Genomic_DNA"/>
</dbReference>
<evidence type="ECO:0000313" key="3">
    <source>
        <dbReference type="Proteomes" id="UP000642125"/>
    </source>
</evidence>
<dbReference type="InterPro" id="IPR036388">
    <property type="entry name" value="WH-like_DNA-bd_sf"/>
</dbReference>
<evidence type="ECO:0000313" key="2">
    <source>
        <dbReference type="EMBL" id="GIG35894.1"/>
    </source>
</evidence>